<dbReference type="GO" id="GO:0004540">
    <property type="term" value="F:RNA nuclease activity"/>
    <property type="evidence" value="ECO:0007669"/>
    <property type="project" value="InterPro"/>
</dbReference>
<dbReference type="GO" id="GO:0000166">
    <property type="term" value="F:nucleotide binding"/>
    <property type="evidence" value="ECO:0007669"/>
    <property type="project" value="UniProtKB-KW"/>
</dbReference>
<keyword evidence="5" id="KW-0378">Hydrolase</keyword>
<evidence type="ECO:0000256" key="5">
    <source>
        <dbReference type="ARBA" id="ARBA00022801"/>
    </source>
</evidence>
<dbReference type="Proteomes" id="UP000297739">
    <property type="component" value="Unassembled WGS sequence"/>
</dbReference>
<evidence type="ECO:0000256" key="2">
    <source>
        <dbReference type="ARBA" id="ARBA00022649"/>
    </source>
</evidence>
<evidence type="ECO:0000313" key="6">
    <source>
        <dbReference type="EMBL" id="TGE16966.1"/>
    </source>
</evidence>
<dbReference type="RefSeq" id="WP_135497244.1">
    <property type="nucleotide sequence ID" value="NZ_SRLD01000013.1"/>
</dbReference>
<sequence length="117" mass="13422">MKEGRIDSRQRLLHMLEAIAEVQGFVAGVSRAEFDLDHRTLFACVRGVEILGEAARHVADEIKAQYPEINWRGIVDLRNFVVHQYFAIDNEALWLVIHDHLPVLKPQLERVLQALSV</sequence>
<keyword evidence="1" id="KW-0597">Phosphoprotein</keyword>
<evidence type="ECO:0000256" key="4">
    <source>
        <dbReference type="ARBA" id="ARBA00022741"/>
    </source>
</evidence>
<dbReference type="InterPro" id="IPR051813">
    <property type="entry name" value="HepT_RNase_toxin"/>
</dbReference>
<keyword evidence="4" id="KW-0547">Nucleotide-binding</keyword>
<comment type="caution">
    <text evidence="6">The sequence shown here is derived from an EMBL/GenBank/DDBJ whole genome shotgun (WGS) entry which is preliminary data.</text>
</comment>
<dbReference type="AlphaFoldDB" id="A0A4Z0PPW9"/>
<dbReference type="GO" id="GO:0110001">
    <property type="term" value="C:toxin-antitoxin complex"/>
    <property type="evidence" value="ECO:0007669"/>
    <property type="project" value="InterPro"/>
</dbReference>
<dbReference type="PANTHER" id="PTHR34139">
    <property type="entry name" value="UPF0331 PROTEIN MJ0127"/>
    <property type="match status" value="1"/>
</dbReference>
<evidence type="ECO:0000256" key="3">
    <source>
        <dbReference type="ARBA" id="ARBA00022722"/>
    </source>
</evidence>
<proteinExistence type="predicted"/>
<name>A0A4Z0PPW9_9BACT</name>
<dbReference type="PANTHER" id="PTHR34139:SF1">
    <property type="entry name" value="RNASE MJ1380-RELATED"/>
    <property type="match status" value="1"/>
</dbReference>
<dbReference type="Pfam" id="PF01934">
    <property type="entry name" value="HepT-like"/>
    <property type="match status" value="1"/>
</dbReference>
<dbReference type="OrthoDB" id="955324at2"/>
<gene>
    <name evidence="6" type="ORF">E5J99_08225</name>
</gene>
<dbReference type="GO" id="GO:0016787">
    <property type="term" value="F:hydrolase activity"/>
    <property type="evidence" value="ECO:0007669"/>
    <property type="project" value="UniProtKB-KW"/>
</dbReference>
<reference evidence="6 7" key="1">
    <citation type="submission" date="2019-04" db="EMBL/GenBank/DDBJ databases">
        <authorList>
            <person name="Feng G."/>
            <person name="Zhang J."/>
            <person name="Zhu H."/>
        </authorList>
    </citation>
    <scope>NUCLEOTIDE SEQUENCE [LARGE SCALE GENOMIC DNA]</scope>
    <source>
        <strain evidence="6 7">JCM 17223</strain>
    </source>
</reference>
<keyword evidence="7" id="KW-1185">Reference proteome</keyword>
<dbReference type="InterPro" id="IPR008201">
    <property type="entry name" value="HepT-like"/>
</dbReference>
<keyword evidence="3" id="KW-0540">Nuclease</keyword>
<evidence type="ECO:0000256" key="1">
    <source>
        <dbReference type="ARBA" id="ARBA00022553"/>
    </source>
</evidence>
<evidence type="ECO:0000313" key="7">
    <source>
        <dbReference type="Proteomes" id="UP000297739"/>
    </source>
</evidence>
<accession>A0A4Z0PPW9</accession>
<protein>
    <submittedName>
        <fullName evidence="6">DUF86 domain-containing protein</fullName>
    </submittedName>
</protein>
<keyword evidence="2" id="KW-1277">Toxin-antitoxin system</keyword>
<organism evidence="6 7">
    <name type="scientific">Hymenobacter elongatus</name>
    <dbReference type="NCBI Taxonomy" id="877208"/>
    <lineage>
        <taxon>Bacteria</taxon>
        <taxon>Pseudomonadati</taxon>
        <taxon>Bacteroidota</taxon>
        <taxon>Cytophagia</taxon>
        <taxon>Cytophagales</taxon>
        <taxon>Hymenobacteraceae</taxon>
        <taxon>Hymenobacter</taxon>
    </lineage>
</organism>
<dbReference type="EMBL" id="SRLD01000013">
    <property type="protein sequence ID" value="TGE16966.1"/>
    <property type="molecule type" value="Genomic_DNA"/>
</dbReference>